<proteinExistence type="predicted"/>
<accession>A0ABX2D937</accession>
<name>A0ABX2D937_9CYAN</name>
<dbReference type="EMBL" id="SRRZ01000183">
    <property type="protein sequence ID" value="NQE38135.1"/>
    <property type="molecule type" value="Genomic_DNA"/>
</dbReference>
<protein>
    <submittedName>
        <fullName evidence="1">Uncharacterized protein</fullName>
    </submittedName>
</protein>
<reference evidence="1 2" key="1">
    <citation type="journal article" date="2020" name="Sci. Rep.">
        <title>A novel cyanobacterial geosmin producer, revising GeoA distribution and dispersion patterns in Bacteria.</title>
        <authorList>
            <person name="Churro C."/>
            <person name="Semedo-Aguiar A.P."/>
            <person name="Silva A.D."/>
            <person name="Pereira-Leal J.B."/>
            <person name="Leite R.B."/>
        </authorList>
    </citation>
    <scope>NUCLEOTIDE SEQUENCE [LARGE SCALE GENOMIC DNA]</scope>
    <source>
        <strain evidence="1 2">IPMA8</strain>
    </source>
</reference>
<comment type="caution">
    <text evidence="1">The sequence shown here is derived from an EMBL/GenBank/DDBJ whole genome shotgun (WGS) entry which is preliminary data.</text>
</comment>
<organism evidence="1 2">
    <name type="scientific">Microcoleus asticus IPMA8</name>
    <dbReference type="NCBI Taxonomy" id="2563858"/>
    <lineage>
        <taxon>Bacteria</taxon>
        <taxon>Bacillati</taxon>
        <taxon>Cyanobacteriota</taxon>
        <taxon>Cyanophyceae</taxon>
        <taxon>Oscillatoriophycideae</taxon>
        <taxon>Oscillatoriales</taxon>
        <taxon>Microcoleaceae</taxon>
        <taxon>Microcoleus</taxon>
        <taxon>Microcoleus asticus</taxon>
    </lineage>
</organism>
<sequence>MFVITAIAGITMNLAISSLGFAALVRPVLAMNQTVATLERMLSATQKPAALNYSRLGIGGVRLGMPVEEAKRKLGKPQRDETKPAGSAIGGKIRTLTYSGLTIAAWEGKVYLISTTNPKFLTMDGVKVGDNSQKVVKAYGYGSQSVQGGLTRLIYSNDQKASNLIWELKGDRVQKIIVNTQLN</sequence>
<keyword evidence="2" id="KW-1185">Reference proteome</keyword>
<evidence type="ECO:0000313" key="1">
    <source>
        <dbReference type="EMBL" id="NQE38135.1"/>
    </source>
</evidence>
<evidence type="ECO:0000313" key="2">
    <source>
        <dbReference type="Proteomes" id="UP000702425"/>
    </source>
</evidence>
<dbReference type="Proteomes" id="UP000702425">
    <property type="component" value="Unassembled WGS sequence"/>
</dbReference>
<gene>
    <name evidence="1" type="ORF">E5S67_05919</name>
</gene>